<dbReference type="PANTHER" id="PTHR19302:SF33">
    <property type="entry name" value="GAMMA-TUBULIN COMPLEX COMPONENT 5"/>
    <property type="match status" value="1"/>
</dbReference>
<comment type="similarity">
    <text evidence="1 5">Belongs to the TUBGCP family.</text>
</comment>
<evidence type="ECO:0000256" key="5">
    <source>
        <dbReference type="RuleBase" id="RU363050"/>
    </source>
</evidence>
<dbReference type="AlphaFoldDB" id="A0A3S1BEI3"/>
<dbReference type="Pfam" id="PF17681">
    <property type="entry name" value="GCP_N_terminal"/>
    <property type="match status" value="1"/>
</dbReference>
<protein>
    <recommendedName>
        <fullName evidence="5">Gamma-tubulin complex component</fullName>
    </recommendedName>
</protein>
<dbReference type="GO" id="GO:0031122">
    <property type="term" value="P:cytoplasmic microtubule organization"/>
    <property type="evidence" value="ECO:0007669"/>
    <property type="project" value="TreeGrafter"/>
</dbReference>
<dbReference type="Pfam" id="PF04130">
    <property type="entry name" value="GCP_C_terminal"/>
    <property type="match status" value="1"/>
</dbReference>
<feature type="compositionally biased region" description="Basic and acidic residues" evidence="6">
    <location>
        <begin position="621"/>
        <end position="637"/>
    </location>
</feature>
<dbReference type="Proteomes" id="UP000271974">
    <property type="component" value="Unassembled WGS sequence"/>
</dbReference>
<dbReference type="PANTHER" id="PTHR19302">
    <property type="entry name" value="GAMMA TUBULIN COMPLEX PROTEIN"/>
    <property type="match status" value="1"/>
</dbReference>
<feature type="compositionally biased region" description="Polar residues" evidence="6">
    <location>
        <begin position="610"/>
        <end position="619"/>
    </location>
</feature>
<dbReference type="GO" id="GO:0051225">
    <property type="term" value="P:spindle assembly"/>
    <property type="evidence" value="ECO:0007669"/>
    <property type="project" value="TreeGrafter"/>
</dbReference>
<organism evidence="9 10">
    <name type="scientific">Elysia chlorotica</name>
    <name type="common">Eastern emerald elysia</name>
    <name type="synonym">Sea slug</name>
    <dbReference type="NCBI Taxonomy" id="188477"/>
    <lineage>
        <taxon>Eukaryota</taxon>
        <taxon>Metazoa</taxon>
        <taxon>Spiralia</taxon>
        <taxon>Lophotrochozoa</taxon>
        <taxon>Mollusca</taxon>
        <taxon>Gastropoda</taxon>
        <taxon>Heterobranchia</taxon>
        <taxon>Euthyneura</taxon>
        <taxon>Panpulmonata</taxon>
        <taxon>Sacoglossa</taxon>
        <taxon>Placobranchoidea</taxon>
        <taxon>Plakobranchidae</taxon>
        <taxon>Elysia</taxon>
    </lineage>
</organism>
<dbReference type="InterPro" id="IPR059169">
    <property type="entry name" value="GCP5_N_ext"/>
</dbReference>
<evidence type="ECO:0000256" key="6">
    <source>
        <dbReference type="SAM" id="MobiDB-lite"/>
    </source>
</evidence>
<dbReference type="GO" id="GO:0005874">
    <property type="term" value="C:microtubule"/>
    <property type="evidence" value="ECO:0007669"/>
    <property type="project" value="UniProtKB-KW"/>
</dbReference>
<sequence>MDHVAYQTCYDNEELREADGNKLQAVEQQVGDLEDCVANGSEDVKHAPLMEYPGLDHLKFEATMAKRGDRRSLQKHVKRLITLVTGIQEGDENFILCQQFAESNIKYHRYLSPDSHKIHRTIDGLCEKFQVHSQGEKAKDFKDLTTEFLDQPGLDGKSTGKTDVHYAMLSLLINLAEAPTYVDFQRKKAEVVAEEEDDFDWAGYLLEGEDLRFLSHASSESEEEEDEDDDEKDRPQKHVTHAECPNQTDEIFDKVHQGDSSSVLSGTPRGDVSYRGPATRGQDDYAELERALVVEYWRGKNTEEGVAGGHAACNTYKDWRSYQQMLNPFQSFSNKVLVTEPQVVRETLWMLSGVTDLFVFQHDGYQFLLNPDVYVLHLTPESLGNSLVPLMQRAQQIHILDTFIADTVSQRGNWTSSGDPPLQTYMHFANSISEFLGDFRCELVALEKLVMKQESNIPLSSLSSTLRPWLRKVEAVHKIFLHGITSGANQGLLHLSVTDGTGTGTTDSDGGNCLKATMLLDALYDSVLEADLMAVVDNGSMASLMLELLVKSSQPLLQIVSDWINNGILRDPSAEFVLQRNKEVKSLDETFWEKAFVPSAQSTRIDDPSAFNSFTTSPKQGRHEDSKSYSSGGKDRTTISQKQPWQEDDIVIPKGPKLLMPILREAILTGKSMEMLENLGRMGEALDVTNNIFWLYCGQRQLVHILKEEYDLMGYIHAMQRYYLMSSGEVMHDFYMPVFSKIESRDVWRDCSVLEMFLHDAVEPVFPQDVARLSVEIAGGCKKSAIGATDCIRLIYNVPWPVNVVISGRCQQLYNDVFAFILQIKRAKFTLDQLRFDDLCREQAVPSSARELFPDGGETTSRASCIHQFHLLRFRLLYFVNSVHNYIMTRIPGDKVFLIQLFPVESWQFRSLLVGGEVIQEMDSELTRCINFLSAFLQNVVKRGSYPHLESLAFAMASSLQSKLPSNERAS</sequence>
<reference evidence="9 10" key="1">
    <citation type="submission" date="2019-01" db="EMBL/GenBank/DDBJ databases">
        <title>A draft genome assembly of the solar-powered sea slug Elysia chlorotica.</title>
        <authorList>
            <person name="Cai H."/>
            <person name="Li Q."/>
            <person name="Fang X."/>
            <person name="Li J."/>
            <person name="Curtis N.E."/>
            <person name="Altenburger A."/>
            <person name="Shibata T."/>
            <person name="Feng M."/>
            <person name="Maeda T."/>
            <person name="Schwartz J.A."/>
            <person name="Shigenobu S."/>
            <person name="Lundholm N."/>
            <person name="Nishiyama T."/>
            <person name="Yang H."/>
            <person name="Hasebe M."/>
            <person name="Li S."/>
            <person name="Pierce S.K."/>
            <person name="Wang J."/>
        </authorList>
    </citation>
    <scope>NUCLEOTIDE SEQUENCE [LARGE SCALE GENOMIC DNA]</scope>
    <source>
        <strain evidence="9">EC2010</strain>
        <tissue evidence="9">Whole organism of an adult</tissue>
    </source>
</reference>
<dbReference type="GO" id="GO:0051321">
    <property type="term" value="P:meiotic cell cycle"/>
    <property type="evidence" value="ECO:0007669"/>
    <property type="project" value="TreeGrafter"/>
</dbReference>
<evidence type="ECO:0000259" key="8">
    <source>
        <dbReference type="Pfam" id="PF17681"/>
    </source>
</evidence>
<dbReference type="OrthoDB" id="66546at2759"/>
<dbReference type="CDD" id="cd22572">
    <property type="entry name" value="GCP5_NTD"/>
    <property type="match status" value="1"/>
</dbReference>
<keyword evidence="4 5" id="KW-0206">Cytoskeleton</keyword>
<proteinExistence type="inferred from homology"/>
<evidence type="ECO:0000313" key="10">
    <source>
        <dbReference type="Proteomes" id="UP000271974"/>
    </source>
</evidence>
<name>A0A3S1BEI3_ELYCH</name>
<keyword evidence="10" id="KW-1185">Reference proteome</keyword>
<dbReference type="GO" id="GO:0000278">
    <property type="term" value="P:mitotic cell cycle"/>
    <property type="evidence" value="ECO:0007669"/>
    <property type="project" value="TreeGrafter"/>
</dbReference>
<dbReference type="EMBL" id="RQTK01000137">
    <property type="protein sequence ID" value="RUS86494.1"/>
    <property type="molecule type" value="Genomic_DNA"/>
</dbReference>
<feature type="domain" description="Gamma tubulin complex component C-terminal" evidence="7">
    <location>
        <begin position="712"/>
        <end position="890"/>
    </location>
</feature>
<dbReference type="InterPro" id="IPR040457">
    <property type="entry name" value="GCP_C"/>
</dbReference>
<accession>A0A3S1BEI3</accession>
<evidence type="ECO:0000313" key="9">
    <source>
        <dbReference type="EMBL" id="RUS86494.1"/>
    </source>
</evidence>
<comment type="caution">
    <text evidence="9">The sequence shown here is derived from an EMBL/GenBank/DDBJ whole genome shotgun (WGS) entry which is preliminary data.</text>
</comment>
<feature type="compositionally biased region" description="Acidic residues" evidence="6">
    <location>
        <begin position="220"/>
        <end position="231"/>
    </location>
</feature>
<dbReference type="GO" id="GO:0051011">
    <property type="term" value="F:microtubule minus-end binding"/>
    <property type="evidence" value="ECO:0007669"/>
    <property type="project" value="TreeGrafter"/>
</dbReference>
<feature type="region of interest" description="Disordered" evidence="6">
    <location>
        <begin position="216"/>
        <end position="280"/>
    </location>
</feature>
<evidence type="ECO:0000256" key="1">
    <source>
        <dbReference type="ARBA" id="ARBA00010337"/>
    </source>
</evidence>
<dbReference type="GO" id="GO:0000930">
    <property type="term" value="C:gamma-tubulin complex"/>
    <property type="evidence" value="ECO:0007669"/>
    <property type="project" value="TreeGrafter"/>
</dbReference>
<dbReference type="GO" id="GO:0007020">
    <property type="term" value="P:microtubule nucleation"/>
    <property type="evidence" value="ECO:0007669"/>
    <property type="project" value="InterPro"/>
</dbReference>
<dbReference type="GO" id="GO:0043015">
    <property type="term" value="F:gamma-tubulin binding"/>
    <property type="evidence" value="ECO:0007669"/>
    <property type="project" value="InterPro"/>
</dbReference>
<dbReference type="STRING" id="188477.A0A3S1BEI3"/>
<evidence type="ECO:0000256" key="4">
    <source>
        <dbReference type="ARBA" id="ARBA00023212"/>
    </source>
</evidence>
<dbReference type="InterPro" id="IPR041470">
    <property type="entry name" value="GCP_N"/>
</dbReference>
<keyword evidence="3 5" id="KW-0493">Microtubule</keyword>
<dbReference type="GO" id="GO:0000922">
    <property type="term" value="C:spindle pole"/>
    <property type="evidence" value="ECO:0007669"/>
    <property type="project" value="InterPro"/>
</dbReference>
<dbReference type="InterPro" id="IPR007259">
    <property type="entry name" value="GCP"/>
</dbReference>
<keyword evidence="2 5" id="KW-0963">Cytoplasm</keyword>
<dbReference type="InterPro" id="IPR042241">
    <property type="entry name" value="GCP_C_sf"/>
</dbReference>
<evidence type="ECO:0000256" key="3">
    <source>
        <dbReference type="ARBA" id="ARBA00022701"/>
    </source>
</evidence>
<dbReference type="Gene3D" id="1.20.120.1900">
    <property type="entry name" value="Gamma-tubulin complex, C-terminal domain"/>
    <property type="match status" value="1"/>
</dbReference>
<gene>
    <name evidence="9" type="ORF">EGW08_005744</name>
</gene>
<evidence type="ECO:0000256" key="2">
    <source>
        <dbReference type="ARBA" id="ARBA00022490"/>
    </source>
</evidence>
<feature type="region of interest" description="Disordered" evidence="6">
    <location>
        <begin position="607"/>
        <end position="646"/>
    </location>
</feature>
<evidence type="ECO:0000259" key="7">
    <source>
        <dbReference type="Pfam" id="PF04130"/>
    </source>
</evidence>
<comment type="subcellular location">
    <subcellularLocation>
        <location evidence="5">Cytoplasm</location>
        <location evidence="5">Cytoskeleton</location>
        <location evidence="5">Microtubule organizing center</location>
    </subcellularLocation>
</comment>
<feature type="domain" description="Gamma tubulin complex component protein N-terminal" evidence="8">
    <location>
        <begin position="344"/>
        <end position="698"/>
    </location>
</feature>